<dbReference type="Proteomes" id="UP000738431">
    <property type="component" value="Chromosome"/>
</dbReference>
<keyword evidence="11" id="KW-1185">Reference proteome</keyword>
<organism evidence="10 11">
    <name type="scientific">Actomonas aquatica</name>
    <dbReference type="NCBI Taxonomy" id="2866162"/>
    <lineage>
        <taxon>Bacteria</taxon>
        <taxon>Pseudomonadati</taxon>
        <taxon>Verrucomicrobiota</taxon>
        <taxon>Opitutia</taxon>
        <taxon>Opitutales</taxon>
        <taxon>Opitutaceae</taxon>
        <taxon>Actomonas</taxon>
    </lineage>
</organism>
<dbReference type="RefSeq" id="WP_221030896.1">
    <property type="nucleotide sequence ID" value="NZ_CP139781.1"/>
</dbReference>
<keyword evidence="5 7" id="KW-1133">Transmembrane helix</keyword>
<evidence type="ECO:0000256" key="1">
    <source>
        <dbReference type="ARBA" id="ARBA00004651"/>
    </source>
</evidence>
<evidence type="ECO:0000256" key="2">
    <source>
        <dbReference type="ARBA" id="ARBA00022448"/>
    </source>
</evidence>
<keyword evidence="3" id="KW-1003">Cell membrane</keyword>
<keyword evidence="8" id="KW-0175">Coiled coil</keyword>
<gene>
    <name evidence="10" type="ORF">K1X11_006355</name>
</gene>
<dbReference type="SUPFAM" id="SSF161098">
    <property type="entry name" value="MetI-like"/>
    <property type="match status" value="1"/>
</dbReference>
<evidence type="ECO:0000256" key="4">
    <source>
        <dbReference type="ARBA" id="ARBA00022692"/>
    </source>
</evidence>
<evidence type="ECO:0000259" key="9">
    <source>
        <dbReference type="PROSITE" id="PS50928"/>
    </source>
</evidence>
<dbReference type="PROSITE" id="PS50928">
    <property type="entry name" value="ABC_TM1"/>
    <property type="match status" value="1"/>
</dbReference>
<keyword evidence="4 7" id="KW-0812">Transmembrane</keyword>
<dbReference type="CDD" id="cd06261">
    <property type="entry name" value="TM_PBP2"/>
    <property type="match status" value="1"/>
</dbReference>
<proteinExistence type="inferred from homology"/>
<feature type="transmembrane region" description="Helical" evidence="7">
    <location>
        <begin position="67"/>
        <end position="85"/>
    </location>
</feature>
<evidence type="ECO:0000313" key="10">
    <source>
        <dbReference type="EMBL" id="WRQ89022.1"/>
    </source>
</evidence>
<reference evidence="10 11" key="1">
    <citation type="submission" date="2023-12" db="EMBL/GenBank/DDBJ databases">
        <title>Description of an unclassified Opitutus bacterium of Verrucomicrobiota.</title>
        <authorList>
            <person name="Zhang D.-F."/>
        </authorList>
    </citation>
    <scope>NUCLEOTIDE SEQUENCE [LARGE SCALE GENOMIC DNA]</scope>
    <source>
        <strain evidence="10 11">WL0086</strain>
    </source>
</reference>
<evidence type="ECO:0000256" key="7">
    <source>
        <dbReference type="RuleBase" id="RU363032"/>
    </source>
</evidence>
<comment type="similarity">
    <text evidence="7">Belongs to the binding-protein-dependent transport system permease family.</text>
</comment>
<protein>
    <submittedName>
        <fullName evidence="10">ABC transporter permease subunit</fullName>
    </submittedName>
</protein>
<dbReference type="PANTHER" id="PTHR30151">
    <property type="entry name" value="ALKANE SULFONATE ABC TRANSPORTER-RELATED, MEMBRANE SUBUNIT"/>
    <property type="match status" value="1"/>
</dbReference>
<evidence type="ECO:0000256" key="5">
    <source>
        <dbReference type="ARBA" id="ARBA00022989"/>
    </source>
</evidence>
<name>A0ABZ1CBG0_9BACT</name>
<feature type="transmembrane region" description="Helical" evidence="7">
    <location>
        <begin position="470"/>
        <end position="497"/>
    </location>
</feature>
<comment type="subcellular location">
    <subcellularLocation>
        <location evidence="1 7">Cell membrane</location>
        <topology evidence="1 7">Multi-pass membrane protein</topology>
    </subcellularLocation>
</comment>
<feature type="transmembrane region" description="Helical" evidence="7">
    <location>
        <begin position="380"/>
        <end position="398"/>
    </location>
</feature>
<evidence type="ECO:0000256" key="3">
    <source>
        <dbReference type="ARBA" id="ARBA00022475"/>
    </source>
</evidence>
<keyword evidence="6 7" id="KW-0472">Membrane</keyword>
<dbReference type="InterPro" id="IPR035906">
    <property type="entry name" value="MetI-like_sf"/>
</dbReference>
<dbReference type="InterPro" id="IPR000515">
    <property type="entry name" value="MetI-like"/>
</dbReference>
<evidence type="ECO:0000313" key="11">
    <source>
        <dbReference type="Proteomes" id="UP000738431"/>
    </source>
</evidence>
<sequence length="562" mass="60714">MAARRAPQLLSLLRLLSFAFRPSSEYPLMKYKILKALDVAGLQVFDPVVRLCYGEEPKAQLKKIGQFIVIPLVTFLLFLAFWNFAGPRHTTKSGEVPTPGVVVDAADGVLTFHQRETIKGEDMLRTGAEREAALAAVEARIAELTPLAATAAEELKATETASREALKSSTAAINDAYRAKRLEYRDTAKARQAELTALAAQVVAGDATPDQLLAAVAADQVATETETAEIQALRDERTALENAKYPPLIAARAASNRLEEELQFLRKRRDLLTDDNRSLKVADAQAQIDALRADLANATDPAAALKTATAIQQQEGNLTTLAVATYSKPWTLPAQIDRSVRCVLFGFLVASVIAIPIGILCGLSRIFMAAMTPMISLFKPVSPIVWLPIIFIIVGGFIPDPSDSALLRFFDAIPGLSGMDVNPAFLASALTVAMCSLWPTLVNTALGVASIDKDHLNVARVLRLGFFARLFKIVIPSALPLMFTGLRISLGVGWMVLIAGELLSSSEGIGKFVWDMFNNGSSQTFAQMFVVVFVVGAIGLAFDRIMIVLQRLVSFDGAPTAI</sequence>
<dbReference type="EMBL" id="CP139781">
    <property type="protein sequence ID" value="WRQ89022.1"/>
    <property type="molecule type" value="Genomic_DNA"/>
</dbReference>
<dbReference type="Pfam" id="PF00528">
    <property type="entry name" value="BPD_transp_1"/>
    <property type="match status" value="1"/>
</dbReference>
<feature type="transmembrane region" description="Helical" evidence="7">
    <location>
        <begin position="524"/>
        <end position="542"/>
    </location>
</feature>
<keyword evidence="2 7" id="KW-0813">Transport</keyword>
<accession>A0ABZ1CBG0</accession>
<evidence type="ECO:0000256" key="8">
    <source>
        <dbReference type="SAM" id="Coils"/>
    </source>
</evidence>
<dbReference type="PANTHER" id="PTHR30151:SF7">
    <property type="entry name" value="NITRATE IMPORT PERMEASE PROTEIN NRTB"/>
    <property type="match status" value="1"/>
</dbReference>
<evidence type="ECO:0000256" key="6">
    <source>
        <dbReference type="ARBA" id="ARBA00023136"/>
    </source>
</evidence>
<feature type="transmembrane region" description="Helical" evidence="7">
    <location>
        <begin position="424"/>
        <end position="449"/>
    </location>
</feature>
<feature type="domain" description="ABC transmembrane type-1" evidence="9">
    <location>
        <begin position="336"/>
        <end position="546"/>
    </location>
</feature>
<dbReference type="Gene3D" id="1.10.3720.10">
    <property type="entry name" value="MetI-like"/>
    <property type="match status" value="1"/>
</dbReference>
<feature type="coiled-coil region" evidence="8">
    <location>
        <begin position="223"/>
        <end position="275"/>
    </location>
</feature>
<feature type="transmembrane region" description="Helical" evidence="7">
    <location>
        <begin position="343"/>
        <end position="368"/>
    </location>
</feature>